<name>A0A662ZDR7_9GAMM</name>
<dbReference type="EC" id="2.7.7.18" evidence="11"/>
<feature type="domain" description="Cytidyltransferase-like" evidence="12">
    <location>
        <begin position="6"/>
        <end position="186"/>
    </location>
</feature>
<evidence type="ECO:0000256" key="5">
    <source>
        <dbReference type="ARBA" id="ARBA00022679"/>
    </source>
</evidence>
<keyword evidence="8 11" id="KW-0067">ATP-binding</keyword>
<evidence type="ECO:0000256" key="11">
    <source>
        <dbReference type="HAMAP-Rule" id="MF_00244"/>
    </source>
</evidence>
<evidence type="ECO:0000256" key="9">
    <source>
        <dbReference type="ARBA" id="ARBA00023027"/>
    </source>
</evidence>
<dbReference type="InterPro" id="IPR014729">
    <property type="entry name" value="Rossmann-like_a/b/a_fold"/>
</dbReference>
<dbReference type="GO" id="GO:0004515">
    <property type="term" value="F:nicotinate-nucleotide adenylyltransferase activity"/>
    <property type="evidence" value="ECO:0007669"/>
    <property type="project" value="UniProtKB-UniRule"/>
</dbReference>
<dbReference type="OrthoDB" id="5295945at2"/>
<evidence type="ECO:0000256" key="1">
    <source>
        <dbReference type="ARBA" id="ARBA00002324"/>
    </source>
</evidence>
<evidence type="ECO:0000313" key="13">
    <source>
        <dbReference type="EMBL" id="SFO96012.1"/>
    </source>
</evidence>
<evidence type="ECO:0000256" key="10">
    <source>
        <dbReference type="ARBA" id="ARBA00048721"/>
    </source>
</evidence>
<dbReference type="Proteomes" id="UP000243745">
    <property type="component" value="Unassembled WGS sequence"/>
</dbReference>
<reference evidence="13 14" key="1">
    <citation type="submission" date="2016-10" db="EMBL/GenBank/DDBJ databases">
        <authorList>
            <person name="Varghese N."/>
            <person name="Submissions S."/>
        </authorList>
    </citation>
    <scope>NUCLEOTIDE SEQUENCE [LARGE SCALE GENOMIC DNA]</scope>
    <source>
        <strain evidence="13 14">DSM 1361</strain>
    </source>
</reference>
<keyword evidence="14" id="KW-1185">Reference proteome</keyword>
<dbReference type="Pfam" id="PF01467">
    <property type="entry name" value="CTP_transf_like"/>
    <property type="match status" value="1"/>
</dbReference>
<keyword evidence="9 11" id="KW-0520">NAD</keyword>
<dbReference type="UniPathway" id="UPA00253">
    <property type="reaction ID" value="UER00332"/>
</dbReference>
<dbReference type="GO" id="GO:0009435">
    <property type="term" value="P:NAD+ biosynthetic process"/>
    <property type="evidence" value="ECO:0007669"/>
    <property type="project" value="UniProtKB-UniRule"/>
</dbReference>
<dbReference type="EMBL" id="FOXF01000001">
    <property type="protein sequence ID" value="SFO96012.1"/>
    <property type="molecule type" value="Genomic_DNA"/>
</dbReference>
<evidence type="ECO:0000256" key="3">
    <source>
        <dbReference type="ARBA" id="ARBA00009014"/>
    </source>
</evidence>
<dbReference type="Gene3D" id="3.40.50.620">
    <property type="entry name" value="HUPs"/>
    <property type="match status" value="1"/>
</dbReference>
<comment type="function">
    <text evidence="1 11">Catalyzes the reversible adenylation of nicotinate mononucleotide (NaMN) to nicotinic acid adenine dinucleotide (NaAD).</text>
</comment>
<evidence type="ECO:0000313" key="14">
    <source>
        <dbReference type="Proteomes" id="UP000243745"/>
    </source>
</evidence>
<evidence type="ECO:0000256" key="8">
    <source>
        <dbReference type="ARBA" id="ARBA00022840"/>
    </source>
</evidence>
<dbReference type="PANTHER" id="PTHR39321">
    <property type="entry name" value="NICOTINATE-NUCLEOTIDE ADENYLYLTRANSFERASE-RELATED"/>
    <property type="match status" value="1"/>
</dbReference>
<keyword evidence="6 11" id="KW-0548">Nucleotidyltransferase</keyword>
<comment type="pathway">
    <text evidence="2 11">Cofactor biosynthesis; NAD(+) biosynthesis; deamido-NAD(+) from nicotinate D-ribonucleotide: step 1/1.</text>
</comment>
<accession>A0A662ZDR7</accession>
<dbReference type="SUPFAM" id="SSF52374">
    <property type="entry name" value="Nucleotidylyl transferase"/>
    <property type="match status" value="1"/>
</dbReference>
<gene>
    <name evidence="11" type="primary">nadD</name>
    <name evidence="13" type="ORF">SAMN02910344_00004</name>
</gene>
<keyword evidence="5 11" id="KW-0808">Transferase</keyword>
<evidence type="ECO:0000256" key="4">
    <source>
        <dbReference type="ARBA" id="ARBA00022642"/>
    </source>
</evidence>
<evidence type="ECO:0000256" key="7">
    <source>
        <dbReference type="ARBA" id="ARBA00022741"/>
    </source>
</evidence>
<dbReference type="NCBIfam" id="TIGR00482">
    <property type="entry name" value="nicotinate (nicotinamide) nucleotide adenylyltransferase"/>
    <property type="match status" value="1"/>
</dbReference>
<keyword evidence="4 11" id="KW-0662">Pyridine nucleotide biosynthesis</keyword>
<proteinExistence type="inferred from homology"/>
<dbReference type="CDD" id="cd02165">
    <property type="entry name" value="NMNAT"/>
    <property type="match status" value="1"/>
</dbReference>
<dbReference type="HAMAP" id="MF_00244">
    <property type="entry name" value="NaMN_adenylyltr"/>
    <property type="match status" value="1"/>
</dbReference>
<dbReference type="InterPro" id="IPR005248">
    <property type="entry name" value="NadD/NMNAT"/>
</dbReference>
<evidence type="ECO:0000256" key="2">
    <source>
        <dbReference type="ARBA" id="ARBA00005019"/>
    </source>
</evidence>
<evidence type="ECO:0000256" key="6">
    <source>
        <dbReference type="ARBA" id="ARBA00022695"/>
    </source>
</evidence>
<dbReference type="InterPro" id="IPR004821">
    <property type="entry name" value="Cyt_trans-like"/>
</dbReference>
<sequence>MIKKGLLGGSFDPVHLGHLNMAVSAGKTLQLDEVILQPNRIPYYKKQAAASDADRLEMLRLSVEALKTPGIKVSDSELKADDYLSTSEVLKKWRAEEPDTALVFIMGMDSWLYFHKWRNYRTITEYASIAVFNRPGHSLNVMEMPEELKELYERHFTGENRITRPFGELFFIESRPFDISSTRLREMLKERNAGVSEYLPDAALEYIKRNGLYL</sequence>
<comment type="catalytic activity">
    <reaction evidence="10 11">
        <text>nicotinate beta-D-ribonucleotide + ATP + H(+) = deamido-NAD(+) + diphosphate</text>
        <dbReference type="Rhea" id="RHEA:22860"/>
        <dbReference type="ChEBI" id="CHEBI:15378"/>
        <dbReference type="ChEBI" id="CHEBI:30616"/>
        <dbReference type="ChEBI" id="CHEBI:33019"/>
        <dbReference type="ChEBI" id="CHEBI:57502"/>
        <dbReference type="ChEBI" id="CHEBI:58437"/>
        <dbReference type="EC" id="2.7.7.18"/>
    </reaction>
</comment>
<dbReference type="RefSeq" id="WP_093139751.1">
    <property type="nucleotide sequence ID" value="NZ_FOXF01000001.1"/>
</dbReference>
<protein>
    <recommendedName>
        <fullName evidence="11">Probable nicotinate-nucleotide adenylyltransferase</fullName>
        <ecNumber evidence="11">2.7.7.18</ecNumber>
    </recommendedName>
    <alternativeName>
        <fullName evidence="11">Deamido-NAD(+) diphosphorylase</fullName>
    </alternativeName>
    <alternativeName>
        <fullName evidence="11">Deamido-NAD(+) pyrophosphorylase</fullName>
    </alternativeName>
    <alternativeName>
        <fullName evidence="11">Nicotinate mononucleotide adenylyltransferase</fullName>
        <shortName evidence="11">NaMN adenylyltransferase</shortName>
    </alternativeName>
</protein>
<evidence type="ECO:0000259" key="12">
    <source>
        <dbReference type="Pfam" id="PF01467"/>
    </source>
</evidence>
<comment type="similarity">
    <text evidence="3 11">Belongs to the NadD family.</text>
</comment>
<dbReference type="PANTHER" id="PTHR39321:SF3">
    <property type="entry name" value="PHOSPHOPANTETHEINE ADENYLYLTRANSFERASE"/>
    <property type="match status" value="1"/>
</dbReference>
<dbReference type="AlphaFoldDB" id="A0A662ZDR7"/>
<organism evidence="13 14">
    <name type="scientific">Ruminobacter amylophilus</name>
    <dbReference type="NCBI Taxonomy" id="867"/>
    <lineage>
        <taxon>Bacteria</taxon>
        <taxon>Pseudomonadati</taxon>
        <taxon>Pseudomonadota</taxon>
        <taxon>Gammaproteobacteria</taxon>
        <taxon>Aeromonadales</taxon>
        <taxon>Succinivibrionaceae</taxon>
        <taxon>Ruminobacter</taxon>
    </lineage>
</organism>
<keyword evidence="7 11" id="KW-0547">Nucleotide-binding</keyword>
<dbReference type="GO" id="GO:0005524">
    <property type="term" value="F:ATP binding"/>
    <property type="evidence" value="ECO:0007669"/>
    <property type="project" value="UniProtKB-KW"/>
</dbReference>